<evidence type="ECO:0000313" key="3">
    <source>
        <dbReference type="EMBL" id="GII79699.1"/>
    </source>
</evidence>
<feature type="transmembrane region" description="Helical" evidence="1">
    <location>
        <begin position="434"/>
        <end position="454"/>
    </location>
</feature>
<accession>A0A919R539</accession>
<comment type="caution">
    <text evidence="3">The sequence shown here is derived from an EMBL/GenBank/DDBJ whole genome shotgun (WGS) entry which is preliminary data.</text>
</comment>
<dbReference type="Pfam" id="PF05729">
    <property type="entry name" value="NACHT"/>
    <property type="match status" value="1"/>
</dbReference>
<name>A0A919R539_9ACTN</name>
<dbReference type="InterPro" id="IPR027417">
    <property type="entry name" value="P-loop_NTPase"/>
</dbReference>
<feature type="transmembrane region" description="Helical" evidence="1">
    <location>
        <begin position="585"/>
        <end position="607"/>
    </location>
</feature>
<dbReference type="EMBL" id="BOOU01000062">
    <property type="protein sequence ID" value="GII79699.1"/>
    <property type="molecule type" value="Genomic_DNA"/>
</dbReference>
<keyword evidence="1" id="KW-0812">Transmembrane</keyword>
<dbReference type="AlphaFoldDB" id="A0A919R539"/>
<sequence>MAGMVGEGRPRARLLWLSMVLAPVAVSVAANQVLNDGVWSGPWLAGTIVAAVAAGLIVERAGRTLAPAARSVTETKRDLARLVQERWSDEVVTRSVGDPPIPISWHLTQKSDLMDRPHLIIDREPAVSGRSDQIAALAVAFRRLRPRRLVITGGRGTGKTTLAIQLMLRLIETRADDDPVPVLLPAADWDIEAYPRFQDWVARRVRTDYAALPDPGNRQDGADVLADRGAILAVLDGLDELPEPARAKVIEKLSTTLRPRDQLIITSRTTEYGDAVAAARRPLRAAAVIAPKALPRDAVADYLATALPAPSPAWTRVLRALREGDAPALAEVTSIALGLWLVRAVYADRPDVDPAPLAGEYARDAPALRAHLLDNALGALLAARATIRPAAWDPAAVTAWTHRLARLPAESGDHDLAWWRLTDQALPASRLPRALIRTSIGALTGLAFALPAALTAMLTYGPLFGAAFGACYGLSAVEAARTPDFAPLRVRRRLRDFSRGLRSDMWMILILLPAGLGLPGAVYYALEYGWKMGVAGLMSALGVGWVTVRVWRRQNRKPGRADEDHLPPFTAAVTPRSTWRVNRGLVGLQLMNALLLGAAVGFAVDFMNEADLVPTNPSASVDAGMGIVFGIAFGLVNKRQHTWLKSTIALLHLAPAGRLPLRLMPFLHDLHRLGVLRAVGPFYQFRHAELQAHLAARAGPPSR</sequence>
<reference evidence="3" key="1">
    <citation type="submission" date="2021-01" db="EMBL/GenBank/DDBJ databases">
        <title>Whole genome shotgun sequence of Sphaerisporangium rufum NBRC 109079.</title>
        <authorList>
            <person name="Komaki H."/>
            <person name="Tamura T."/>
        </authorList>
    </citation>
    <scope>NUCLEOTIDE SEQUENCE</scope>
    <source>
        <strain evidence="3">NBRC 109079</strain>
    </source>
</reference>
<evidence type="ECO:0000256" key="1">
    <source>
        <dbReference type="SAM" id="Phobius"/>
    </source>
</evidence>
<organism evidence="3 4">
    <name type="scientific">Sphaerisporangium rufum</name>
    <dbReference type="NCBI Taxonomy" id="1381558"/>
    <lineage>
        <taxon>Bacteria</taxon>
        <taxon>Bacillati</taxon>
        <taxon>Actinomycetota</taxon>
        <taxon>Actinomycetes</taxon>
        <taxon>Streptosporangiales</taxon>
        <taxon>Streptosporangiaceae</taxon>
        <taxon>Sphaerisporangium</taxon>
    </lineage>
</organism>
<dbReference type="InterPro" id="IPR003593">
    <property type="entry name" value="AAA+_ATPase"/>
</dbReference>
<keyword evidence="1" id="KW-1133">Transmembrane helix</keyword>
<feature type="transmembrane region" description="Helical" evidence="1">
    <location>
        <begin position="39"/>
        <end position="58"/>
    </location>
</feature>
<evidence type="ECO:0000313" key="4">
    <source>
        <dbReference type="Proteomes" id="UP000655287"/>
    </source>
</evidence>
<dbReference type="InterPro" id="IPR007111">
    <property type="entry name" value="NACHT_NTPase"/>
</dbReference>
<dbReference type="Proteomes" id="UP000655287">
    <property type="component" value="Unassembled WGS sequence"/>
</dbReference>
<dbReference type="SMART" id="SM00382">
    <property type="entry name" value="AAA"/>
    <property type="match status" value="1"/>
</dbReference>
<feature type="transmembrane region" description="Helical" evidence="1">
    <location>
        <begin position="501"/>
        <end position="526"/>
    </location>
</feature>
<proteinExistence type="predicted"/>
<keyword evidence="4" id="KW-1185">Reference proteome</keyword>
<feature type="domain" description="AAA+ ATPase" evidence="2">
    <location>
        <begin position="145"/>
        <end position="291"/>
    </location>
</feature>
<feature type="transmembrane region" description="Helical" evidence="1">
    <location>
        <begin position="460"/>
        <end position="480"/>
    </location>
</feature>
<gene>
    <name evidence="3" type="ORF">Sru01_46810</name>
</gene>
<dbReference type="SUPFAM" id="SSF52540">
    <property type="entry name" value="P-loop containing nucleoside triphosphate hydrolases"/>
    <property type="match status" value="1"/>
</dbReference>
<dbReference type="Gene3D" id="3.40.50.300">
    <property type="entry name" value="P-loop containing nucleotide triphosphate hydrolases"/>
    <property type="match status" value="1"/>
</dbReference>
<protein>
    <recommendedName>
        <fullName evidence="2">AAA+ ATPase domain-containing protein</fullName>
    </recommendedName>
</protein>
<keyword evidence="1" id="KW-0472">Membrane</keyword>
<evidence type="ECO:0000259" key="2">
    <source>
        <dbReference type="SMART" id="SM00382"/>
    </source>
</evidence>
<feature type="transmembrane region" description="Helical" evidence="1">
    <location>
        <begin position="619"/>
        <end position="636"/>
    </location>
</feature>
<feature type="transmembrane region" description="Helical" evidence="1">
    <location>
        <begin position="532"/>
        <end position="551"/>
    </location>
</feature>